<sequence>MDELSKLIAERTGLSEDVAEKVVAVVWEYLEERVPEPFRGQVQALLGSGGGSGGFDMGDAQSLMKGLGNLFGGNEETTKE</sequence>
<reference evidence="3" key="3">
    <citation type="submission" date="2015-08" db="EMBL/GenBank/DDBJ databases">
        <title>Draft Genome Sequence of a Heterotrophic Facultative Anaerobic Bacterium Ardenticatena maritima Strain 110S.</title>
        <authorList>
            <person name="Kawaichi S."/>
            <person name="Yoshida T."/>
            <person name="Sako Y."/>
            <person name="Nakamura R."/>
        </authorList>
    </citation>
    <scope>NUCLEOTIDE SEQUENCE [LARGE SCALE GENOMIC DNA]</scope>
    <source>
        <strain evidence="3">110S</strain>
    </source>
</reference>
<evidence type="ECO:0008006" key="5">
    <source>
        <dbReference type="Google" id="ProtNLM"/>
    </source>
</evidence>
<dbReference type="InParanoid" id="A0A0M8KBJ8"/>
<dbReference type="AlphaFoldDB" id="A0A0M8KBJ8"/>
<dbReference type="Proteomes" id="UP000037784">
    <property type="component" value="Unassembled WGS sequence"/>
</dbReference>
<reference evidence="1 3" key="1">
    <citation type="journal article" date="2015" name="Genome Announc.">
        <title>Draft Genome Sequence of a Heterotrophic Facultative Anaerobic Thermophilic Bacterium, Ardenticatena maritima Strain 110ST.</title>
        <authorList>
            <person name="Kawaichi S."/>
            <person name="Yoshida T."/>
            <person name="Sako Y."/>
            <person name="Nakamura R."/>
        </authorList>
    </citation>
    <scope>NUCLEOTIDE SEQUENCE [LARGE SCALE GENOMIC DNA]</scope>
    <source>
        <strain evidence="1 3">110S</strain>
    </source>
</reference>
<evidence type="ECO:0000313" key="3">
    <source>
        <dbReference type="Proteomes" id="UP000037784"/>
    </source>
</evidence>
<dbReference type="EMBL" id="BBZA01000298">
    <property type="protein sequence ID" value="GAP64672.1"/>
    <property type="molecule type" value="Genomic_DNA"/>
</dbReference>
<dbReference type="Proteomes" id="UP000050502">
    <property type="component" value="Unassembled WGS sequence"/>
</dbReference>
<comment type="caution">
    <text evidence="1">The sequence shown here is derived from an EMBL/GenBank/DDBJ whole genome shotgun (WGS) entry which is preliminary data.</text>
</comment>
<accession>A0A0M8KBJ8</accession>
<gene>
    <name evidence="1" type="ORF">ARMA_3095</name>
    <name evidence="2" type="ORF">SE16_13545</name>
</gene>
<evidence type="ECO:0000313" key="4">
    <source>
        <dbReference type="Proteomes" id="UP000050502"/>
    </source>
</evidence>
<evidence type="ECO:0000313" key="1">
    <source>
        <dbReference type="EMBL" id="GAP64672.1"/>
    </source>
</evidence>
<protein>
    <recommendedName>
        <fullName evidence="5">DUF2267 domain-containing protein</fullName>
    </recommendedName>
</protein>
<reference evidence="2 4" key="2">
    <citation type="submission" date="2015-07" db="EMBL/GenBank/DDBJ databases">
        <title>Whole genome sequence of Ardenticatena maritima DSM 23922.</title>
        <authorList>
            <person name="Hemp J."/>
            <person name="Ward L.M."/>
            <person name="Pace L.A."/>
            <person name="Fischer W.W."/>
        </authorList>
    </citation>
    <scope>NUCLEOTIDE SEQUENCE [LARGE SCALE GENOMIC DNA]</scope>
    <source>
        <strain evidence="2 4">110S</strain>
    </source>
</reference>
<name>A0A0M8KBJ8_9CHLR</name>
<organism evidence="1 3">
    <name type="scientific">Ardenticatena maritima</name>
    <dbReference type="NCBI Taxonomy" id="872965"/>
    <lineage>
        <taxon>Bacteria</taxon>
        <taxon>Bacillati</taxon>
        <taxon>Chloroflexota</taxon>
        <taxon>Ardenticatenia</taxon>
        <taxon>Ardenticatenales</taxon>
        <taxon>Ardenticatenaceae</taxon>
        <taxon>Ardenticatena</taxon>
    </lineage>
</organism>
<evidence type="ECO:0000313" key="2">
    <source>
        <dbReference type="EMBL" id="KPL86343.1"/>
    </source>
</evidence>
<dbReference type="EMBL" id="LGKN01000009">
    <property type="protein sequence ID" value="KPL86343.1"/>
    <property type="molecule type" value="Genomic_DNA"/>
</dbReference>
<dbReference type="OrthoDB" id="1454374at2"/>
<keyword evidence="3" id="KW-1185">Reference proteome</keyword>
<proteinExistence type="predicted"/>
<dbReference type="RefSeq" id="WP_054494417.1">
    <property type="nucleotide sequence ID" value="NZ_BBZA01000298.1"/>
</dbReference>
<dbReference type="STRING" id="872965.SE16_13545"/>